<dbReference type="InterPro" id="IPR038765">
    <property type="entry name" value="Papain-like_cys_pep_sf"/>
</dbReference>
<dbReference type="EMBL" id="CM007648">
    <property type="protein sequence ID" value="ONM17003.1"/>
    <property type="molecule type" value="Genomic_DNA"/>
</dbReference>
<dbReference type="SUPFAM" id="SSF54001">
    <property type="entry name" value="Cysteine proteinases"/>
    <property type="match status" value="1"/>
</dbReference>
<proteinExistence type="predicted"/>
<evidence type="ECO:0000313" key="1">
    <source>
        <dbReference type="EMBL" id="ONM17003.1"/>
    </source>
</evidence>
<organism evidence="1">
    <name type="scientific">Zea mays</name>
    <name type="common">Maize</name>
    <dbReference type="NCBI Taxonomy" id="4577"/>
    <lineage>
        <taxon>Eukaryota</taxon>
        <taxon>Viridiplantae</taxon>
        <taxon>Streptophyta</taxon>
        <taxon>Embryophyta</taxon>
        <taxon>Tracheophyta</taxon>
        <taxon>Spermatophyta</taxon>
        <taxon>Magnoliopsida</taxon>
        <taxon>Liliopsida</taxon>
        <taxon>Poales</taxon>
        <taxon>Poaceae</taxon>
        <taxon>PACMAD clade</taxon>
        <taxon>Panicoideae</taxon>
        <taxon>Andropogonodae</taxon>
        <taxon>Andropogoneae</taxon>
        <taxon>Tripsacinae</taxon>
        <taxon>Zea</taxon>
    </lineage>
</organism>
<dbReference type="InParanoid" id="A0A1D6E9C7"/>
<dbReference type="ExpressionAtlas" id="A0A1D6E9C7">
    <property type="expression patterns" value="baseline and differential"/>
</dbReference>
<dbReference type="STRING" id="4577.A0A1D6E9C7"/>
<sequence>MVMGASGSKLEKALGDQFPEGQRYFGLENFGNTCYCNSVLQKSGQTAISCIGSSTARPQHYRDEKLHCQAEKWHRRAAPRDFRFGFLQIFGYLFGLIASSRDSFREFNQELIEVFLILDHFLGFDVLEVYVKFWKISQDCPKQYFYWLSFIPFGNLI</sequence>
<dbReference type="PROSITE" id="PS00972">
    <property type="entry name" value="USP_1"/>
    <property type="match status" value="1"/>
</dbReference>
<dbReference type="Gene3D" id="3.90.70.10">
    <property type="entry name" value="Cysteine proteinases"/>
    <property type="match status" value="1"/>
</dbReference>
<gene>
    <name evidence="1" type="ORF">ZEAMMB73_Zm00001d003472</name>
</gene>
<dbReference type="GO" id="GO:0004843">
    <property type="term" value="F:cysteine-type deubiquitinase activity"/>
    <property type="evidence" value="ECO:0007669"/>
    <property type="project" value="InterPro"/>
</dbReference>
<accession>A0A1D6E9C7</accession>
<reference evidence="1" key="1">
    <citation type="submission" date="2015-12" db="EMBL/GenBank/DDBJ databases">
        <title>Update maize B73 reference genome by single molecule sequencing technologies.</title>
        <authorList>
            <consortium name="Maize Genome Sequencing Project"/>
            <person name="Ware D."/>
        </authorList>
    </citation>
    <scope>NUCLEOTIDE SEQUENCE [LARGE SCALE GENOMIC DNA]</scope>
    <source>
        <tissue evidence="1">Seedling</tissue>
    </source>
</reference>
<name>A0A1D6E9C7_MAIZE</name>
<dbReference type="AlphaFoldDB" id="A0A1D6E9C7"/>
<protein>
    <submittedName>
        <fullName evidence="1">Uncharacterized protein</fullName>
    </submittedName>
</protein>
<dbReference type="InterPro" id="IPR018200">
    <property type="entry name" value="USP_CS"/>
</dbReference>